<evidence type="ECO:0000313" key="9">
    <source>
        <dbReference type="EMBL" id="AKG42757.1"/>
    </source>
</evidence>
<keyword evidence="3" id="KW-0805">Transcription regulation</keyword>
<organism evidence="9 10">
    <name type="scientific">Streptomyces xiamenensis</name>
    <dbReference type="NCBI Taxonomy" id="408015"/>
    <lineage>
        <taxon>Bacteria</taxon>
        <taxon>Bacillati</taxon>
        <taxon>Actinomycetota</taxon>
        <taxon>Actinomycetes</taxon>
        <taxon>Kitasatosporales</taxon>
        <taxon>Streptomycetaceae</taxon>
        <taxon>Streptomyces</taxon>
    </lineage>
</organism>
<feature type="domain" description="OmpR/PhoB-type" evidence="8">
    <location>
        <begin position="1"/>
        <end position="99"/>
    </location>
</feature>
<dbReference type="KEGG" id="sxi:SXIM_13730"/>
<dbReference type="RefSeq" id="WP_052384991.1">
    <property type="nucleotide sequence ID" value="NZ_CP009922.3"/>
</dbReference>
<name>A0A0F7FT20_9ACTN</name>
<evidence type="ECO:0000256" key="7">
    <source>
        <dbReference type="SAM" id="MobiDB-lite"/>
    </source>
</evidence>
<dbReference type="EMBL" id="CP009922">
    <property type="protein sequence ID" value="AKG42757.1"/>
    <property type="molecule type" value="Genomic_DNA"/>
</dbReference>
<feature type="DNA-binding region" description="OmpR/PhoB-type" evidence="6">
    <location>
        <begin position="1"/>
        <end position="99"/>
    </location>
</feature>
<feature type="compositionally biased region" description="Pro residues" evidence="7">
    <location>
        <begin position="268"/>
        <end position="279"/>
    </location>
</feature>
<dbReference type="CDD" id="cd15831">
    <property type="entry name" value="BTAD"/>
    <property type="match status" value="1"/>
</dbReference>
<dbReference type="STRING" id="408015.SXIM_13730"/>
<keyword evidence="4 6" id="KW-0238">DNA-binding</keyword>
<evidence type="ECO:0000313" key="10">
    <source>
        <dbReference type="Proteomes" id="UP000034034"/>
    </source>
</evidence>
<dbReference type="GO" id="GO:0000160">
    <property type="term" value="P:phosphorelay signal transduction system"/>
    <property type="evidence" value="ECO:0007669"/>
    <property type="project" value="UniProtKB-KW"/>
</dbReference>
<keyword evidence="10" id="KW-1185">Reference proteome</keyword>
<dbReference type="Pfam" id="PF03704">
    <property type="entry name" value="BTAD"/>
    <property type="match status" value="1"/>
</dbReference>
<proteinExistence type="inferred from homology"/>
<dbReference type="InterPro" id="IPR051677">
    <property type="entry name" value="AfsR-DnrI-RedD_regulator"/>
</dbReference>
<accession>A0A0F7FT20</accession>
<dbReference type="AlphaFoldDB" id="A0A0F7FT20"/>
<dbReference type="SMART" id="SM00862">
    <property type="entry name" value="Trans_reg_C"/>
    <property type="match status" value="1"/>
</dbReference>
<dbReference type="GO" id="GO:0003677">
    <property type="term" value="F:DNA binding"/>
    <property type="evidence" value="ECO:0007669"/>
    <property type="project" value="UniProtKB-UniRule"/>
</dbReference>
<dbReference type="InterPro" id="IPR011990">
    <property type="entry name" value="TPR-like_helical_dom_sf"/>
</dbReference>
<dbReference type="InterPro" id="IPR001867">
    <property type="entry name" value="OmpR/PhoB-type_DNA-bd"/>
</dbReference>
<dbReference type="SUPFAM" id="SSF48452">
    <property type="entry name" value="TPR-like"/>
    <property type="match status" value="1"/>
</dbReference>
<evidence type="ECO:0000256" key="1">
    <source>
        <dbReference type="ARBA" id="ARBA00005820"/>
    </source>
</evidence>
<dbReference type="InterPro" id="IPR036388">
    <property type="entry name" value="WH-like_DNA-bd_sf"/>
</dbReference>
<dbReference type="InterPro" id="IPR005158">
    <property type="entry name" value="BTAD"/>
</dbReference>
<dbReference type="Gene3D" id="1.25.40.10">
    <property type="entry name" value="Tetratricopeptide repeat domain"/>
    <property type="match status" value="1"/>
</dbReference>
<dbReference type="Gene3D" id="1.10.10.10">
    <property type="entry name" value="Winged helix-like DNA-binding domain superfamily/Winged helix DNA-binding domain"/>
    <property type="match status" value="1"/>
</dbReference>
<dbReference type="SUPFAM" id="SSF46894">
    <property type="entry name" value="C-terminal effector domain of the bipartite response regulators"/>
    <property type="match status" value="1"/>
</dbReference>
<dbReference type="GO" id="GO:0006355">
    <property type="term" value="P:regulation of DNA-templated transcription"/>
    <property type="evidence" value="ECO:0007669"/>
    <property type="project" value="InterPro"/>
</dbReference>
<evidence type="ECO:0000256" key="5">
    <source>
        <dbReference type="ARBA" id="ARBA00023163"/>
    </source>
</evidence>
<comment type="similarity">
    <text evidence="1">Belongs to the AfsR/DnrI/RedD regulatory family.</text>
</comment>
<evidence type="ECO:0000256" key="2">
    <source>
        <dbReference type="ARBA" id="ARBA00023012"/>
    </source>
</evidence>
<evidence type="ECO:0000256" key="4">
    <source>
        <dbReference type="ARBA" id="ARBA00023125"/>
    </source>
</evidence>
<dbReference type="InterPro" id="IPR016032">
    <property type="entry name" value="Sig_transdc_resp-reg_C-effctor"/>
</dbReference>
<protein>
    <submittedName>
        <fullName evidence="9">Sarp family transcriptional regulator</fullName>
    </submittedName>
</protein>
<reference evidence="9" key="1">
    <citation type="submission" date="2019-08" db="EMBL/GenBank/DDBJ databases">
        <title>Complete genome sequence of a mangrove-derived Streptomyces xiamenensis.</title>
        <authorList>
            <person name="Xu J."/>
        </authorList>
    </citation>
    <scope>NUCLEOTIDE SEQUENCE</scope>
    <source>
        <strain evidence="9">318</strain>
    </source>
</reference>
<dbReference type="Proteomes" id="UP000034034">
    <property type="component" value="Chromosome"/>
</dbReference>
<sequence length="296" mass="32232">MEFHLLGPLEVLHEGERLALGGVRQRAVLGFLLLHANTPVATRRLIDALWRDNEPATARKILQNAVSGLRRTLAAESGPTHGSTPHSLAAGRHGYVLHVPSHHIDLPRYARLVAHGRQRLAAGSWASAAQLLDYALGLWQGRALADLIEAGVAWPELTALEEDRWQVLSDKVTADLMLGRVAEVTAELSVVTTAEPARERLCAQLMLALYQSGRQAEALERYRRAKAAIVEELGVSPGRELRDLERAILTQSPALSSPTAAARLFTRPPAPTTRLPPPRTARLAPGLAGERLTRGR</sequence>
<dbReference type="HOGENOM" id="CLU_004665_0_0_11"/>
<evidence type="ECO:0000259" key="8">
    <source>
        <dbReference type="PROSITE" id="PS51755"/>
    </source>
</evidence>
<gene>
    <name evidence="9" type="ORF">SXIM_13730</name>
</gene>
<dbReference type="PANTHER" id="PTHR35807:SF1">
    <property type="entry name" value="TRANSCRIPTIONAL REGULATOR REDD"/>
    <property type="match status" value="1"/>
</dbReference>
<evidence type="ECO:0000256" key="3">
    <source>
        <dbReference type="ARBA" id="ARBA00023015"/>
    </source>
</evidence>
<dbReference type="PROSITE" id="PS51755">
    <property type="entry name" value="OMPR_PHOB"/>
    <property type="match status" value="1"/>
</dbReference>
<dbReference type="SMART" id="SM01043">
    <property type="entry name" value="BTAD"/>
    <property type="match status" value="1"/>
</dbReference>
<dbReference type="PANTHER" id="PTHR35807">
    <property type="entry name" value="TRANSCRIPTIONAL REGULATOR REDD-RELATED"/>
    <property type="match status" value="1"/>
</dbReference>
<keyword evidence="2" id="KW-0902">Two-component regulatory system</keyword>
<keyword evidence="5" id="KW-0804">Transcription</keyword>
<feature type="region of interest" description="Disordered" evidence="7">
    <location>
        <begin position="259"/>
        <end position="296"/>
    </location>
</feature>
<evidence type="ECO:0000256" key="6">
    <source>
        <dbReference type="PROSITE-ProRule" id="PRU01091"/>
    </source>
</evidence>